<proteinExistence type="inferred from homology"/>
<evidence type="ECO:0000313" key="7">
    <source>
        <dbReference type="EMBL" id="OQW89036.1"/>
    </source>
</evidence>
<organism evidence="7 8">
    <name type="scientific">Rhodoferax ferrireducens</name>
    <dbReference type="NCBI Taxonomy" id="192843"/>
    <lineage>
        <taxon>Bacteria</taxon>
        <taxon>Pseudomonadati</taxon>
        <taxon>Pseudomonadota</taxon>
        <taxon>Betaproteobacteria</taxon>
        <taxon>Burkholderiales</taxon>
        <taxon>Comamonadaceae</taxon>
        <taxon>Rhodoferax</taxon>
    </lineage>
</organism>
<dbReference type="PANTHER" id="PTHR21716">
    <property type="entry name" value="TRANSMEMBRANE PROTEIN"/>
    <property type="match status" value="1"/>
</dbReference>
<evidence type="ECO:0000256" key="1">
    <source>
        <dbReference type="ARBA" id="ARBA00004141"/>
    </source>
</evidence>
<evidence type="ECO:0000256" key="2">
    <source>
        <dbReference type="ARBA" id="ARBA00009773"/>
    </source>
</evidence>
<dbReference type="GO" id="GO:0016020">
    <property type="term" value="C:membrane"/>
    <property type="evidence" value="ECO:0007669"/>
    <property type="project" value="UniProtKB-SubCell"/>
</dbReference>
<feature type="transmembrane region" description="Helical" evidence="6">
    <location>
        <begin position="247"/>
        <end position="277"/>
    </location>
</feature>
<dbReference type="EMBL" id="MTEI01000002">
    <property type="protein sequence ID" value="OQW89036.1"/>
    <property type="molecule type" value="Genomic_DNA"/>
</dbReference>
<reference evidence="7 8" key="1">
    <citation type="submission" date="2017-01" db="EMBL/GenBank/DDBJ databases">
        <title>Novel large sulfur bacteria in the metagenomes of groundwater-fed chemosynthetic microbial mats in the Lake Huron basin.</title>
        <authorList>
            <person name="Sharrar A.M."/>
            <person name="Flood B.E."/>
            <person name="Bailey J.V."/>
            <person name="Jones D.S."/>
            <person name="Biddanda B."/>
            <person name="Ruberg S.A."/>
            <person name="Marcus D.N."/>
            <person name="Dick G.J."/>
        </authorList>
    </citation>
    <scope>NUCLEOTIDE SEQUENCE [LARGE SCALE GENOMIC DNA]</scope>
    <source>
        <strain evidence="7">A7</strain>
    </source>
</reference>
<dbReference type="InterPro" id="IPR002549">
    <property type="entry name" value="AI-2E-like"/>
</dbReference>
<comment type="caution">
    <text evidence="7">The sequence shown here is derived from an EMBL/GenBank/DDBJ whole genome shotgun (WGS) entry which is preliminary data.</text>
</comment>
<comment type="subcellular location">
    <subcellularLocation>
        <location evidence="1">Membrane</location>
        <topology evidence="1">Multi-pass membrane protein</topology>
    </subcellularLocation>
</comment>
<gene>
    <name evidence="7" type="ORF">BWK72_03410</name>
</gene>
<evidence type="ECO:0000256" key="4">
    <source>
        <dbReference type="ARBA" id="ARBA00022989"/>
    </source>
</evidence>
<sequence length="355" mass="38125">MTPLPEPTPVTPRRANRALPALLLAVSLALLYILLPFYGAIMWGSIIALLFAPLFDWLLPRVHQRPTVAALLTLLIVLLVVVLPLAIIAASLVREATLLYVMLQTGELNPALYFRGLFNALPDGVTAVLDRFGLVSFNSLQARLTAALIQGTQLIATQTFNIGQNTFEFVASLFITLYLSFFLIRDGNAVVHAIWQAVPLAAVHKETLLQQFTIAVRATVKGNLLVAAIQGALGGVGFWALGVSGAVLWAVLMAFLSLLPAVGAGLVWAPVAIYFLLAGELGKSLAMLAYGVLVIGLVDNLLRPILVGKDTRMPDYVVMITTLGGMAIFGINGFVLGPVIAAMFMAVWHIQMHAH</sequence>
<feature type="transmembrane region" description="Helical" evidence="6">
    <location>
        <begin position="41"/>
        <end position="59"/>
    </location>
</feature>
<evidence type="ECO:0000256" key="6">
    <source>
        <dbReference type="SAM" id="Phobius"/>
    </source>
</evidence>
<feature type="transmembrane region" description="Helical" evidence="6">
    <location>
        <begin position="224"/>
        <end position="241"/>
    </location>
</feature>
<keyword evidence="5 6" id="KW-0472">Membrane</keyword>
<dbReference type="Pfam" id="PF01594">
    <property type="entry name" value="AI-2E_transport"/>
    <property type="match status" value="1"/>
</dbReference>
<evidence type="ECO:0000256" key="5">
    <source>
        <dbReference type="ARBA" id="ARBA00023136"/>
    </source>
</evidence>
<keyword evidence="4 6" id="KW-1133">Transmembrane helix</keyword>
<protein>
    <submittedName>
        <fullName evidence="7">AI-2E family transporter</fullName>
    </submittedName>
</protein>
<dbReference type="PANTHER" id="PTHR21716:SF4">
    <property type="entry name" value="TRANSMEMBRANE PROTEIN 245"/>
    <property type="match status" value="1"/>
</dbReference>
<keyword evidence="3 6" id="KW-0812">Transmembrane</keyword>
<comment type="similarity">
    <text evidence="2">Belongs to the autoinducer-2 exporter (AI-2E) (TC 2.A.86) family.</text>
</comment>
<accession>A0A1W9KWN5</accession>
<evidence type="ECO:0000313" key="8">
    <source>
        <dbReference type="Proteomes" id="UP000192505"/>
    </source>
</evidence>
<feature type="transmembrane region" description="Helical" evidence="6">
    <location>
        <begin position="326"/>
        <end position="350"/>
    </location>
</feature>
<feature type="transmembrane region" description="Helical" evidence="6">
    <location>
        <begin position="284"/>
        <end position="306"/>
    </location>
</feature>
<evidence type="ECO:0000256" key="3">
    <source>
        <dbReference type="ARBA" id="ARBA00022692"/>
    </source>
</evidence>
<feature type="transmembrane region" description="Helical" evidence="6">
    <location>
        <begin position="71"/>
        <end position="93"/>
    </location>
</feature>
<dbReference type="Proteomes" id="UP000192505">
    <property type="component" value="Unassembled WGS sequence"/>
</dbReference>
<feature type="transmembrane region" description="Helical" evidence="6">
    <location>
        <begin position="166"/>
        <end position="184"/>
    </location>
</feature>
<name>A0A1W9KWN5_9BURK</name>
<dbReference type="AlphaFoldDB" id="A0A1W9KWN5"/>